<dbReference type="EC" id="2.1.1.-" evidence="8"/>
<evidence type="ECO:0000313" key="11">
    <source>
        <dbReference type="EMBL" id="QGQ25350.1"/>
    </source>
</evidence>
<evidence type="ECO:0000259" key="10">
    <source>
        <dbReference type="Pfam" id="PF01555"/>
    </source>
</evidence>
<accession>A0A6I6AJN8</accession>
<dbReference type="Gene3D" id="3.40.50.150">
    <property type="entry name" value="Vaccinia Virus protein VP39"/>
    <property type="match status" value="2"/>
</dbReference>
<organism evidence="11 12">
    <name type="scientific">Gimesia benthica</name>
    <dbReference type="NCBI Taxonomy" id="2608982"/>
    <lineage>
        <taxon>Bacteria</taxon>
        <taxon>Pseudomonadati</taxon>
        <taxon>Planctomycetota</taxon>
        <taxon>Planctomycetia</taxon>
        <taxon>Planctomycetales</taxon>
        <taxon>Planctomycetaceae</taxon>
        <taxon>Gimesia</taxon>
    </lineage>
</organism>
<feature type="domain" description="DNA methylase N-4/N-6" evidence="10">
    <location>
        <begin position="24"/>
        <end position="121"/>
    </location>
</feature>
<dbReference type="KEGG" id="gim:F1728_22855"/>
<evidence type="ECO:0000256" key="8">
    <source>
        <dbReference type="RuleBase" id="RU362026"/>
    </source>
</evidence>
<dbReference type="EMBL" id="CP043930">
    <property type="protein sequence ID" value="QGQ25350.1"/>
    <property type="molecule type" value="Genomic_DNA"/>
</dbReference>
<proteinExistence type="inferred from homology"/>
<dbReference type="InterPro" id="IPR029063">
    <property type="entry name" value="SAM-dependent_MTases_sf"/>
</dbReference>
<dbReference type="InterPro" id="IPR017985">
    <property type="entry name" value="MeTrfase_CN4_CS"/>
</dbReference>
<keyword evidence="2 11" id="KW-0489">Methyltransferase</keyword>
<dbReference type="SUPFAM" id="SSF53335">
    <property type="entry name" value="S-adenosyl-L-methionine-dependent methyltransferases"/>
    <property type="match status" value="2"/>
</dbReference>
<keyword evidence="12" id="KW-1185">Reference proteome</keyword>
<feature type="region of interest" description="Disordered" evidence="9">
    <location>
        <begin position="1"/>
        <end position="33"/>
    </location>
</feature>
<evidence type="ECO:0000256" key="6">
    <source>
        <dbReference type="ARBA" id="ARBA00023125"/>
    </source>
</evidence>
<dbReference type="Pfam" id="PF01555">
    <property type="entry name" value="N6_N4_Mtase"/>
    <property type="match status" value="2"/>
</dbReference>
<name>A0A6I6AJN8_9PLAN</name>
<reference evidence="11 12" key="1">
    <citation type="submission" date="2019-09" db="EMBL/GenBank/DDBJ databases">
        <title>Gimesia benthica sp. nov., a novel bacterium isolated from deep-sea water of the Northwest Indian Ocean.</title>
        <authorList>
            <person name="Dai X."/>
        </authorList>
    </citation>
    <scope>NUCLEOTIDE SEQUENCE [LARGE SCALE GENOMIC DNA]</scope>
    <source>
        <strain evidence="11 12">E7</strain>
    </source>
</reference>
<dbReference type="GO" id="GO:0009307">
    <property type="term" value="P:DNA restriction-modification system"/>
    <property type="evidence" value="ECO:0007669"/>
    <property type="project" value="UniProtKB-KW"/>
</dbReference>
<dbReference type="InterPro" id="IPR002941">
    <property type="entry name" value="DNA_methylase_N4/N6"/>
</dbReference>
<dbReference type="GO" id="GO:0032259">
    <property type="term" value="P:methylation"/>
    <property type="evidence" value="ECO:0007669"/>
    <property type="project" value="UniProtKB-KW"/>
</dbReference>
<dbReference type="PRINTS" id="PR00508">
    <property type="entry name" value="S21N4MTFRASE"/>
</dbReference>
<evidence type="ECO:0000256" key="1">
    <source>
        <dbReference type="ARBA" id="ARBA00010203"/>
    </source>
</evidence>
<dbReference type="REBASE" id="364644">
    <property type="entry name" value="M.GspE7ORF22855P"/>
</dbReference>
<dbReference type="GO" id="GO:0008170">
    <property type="term" value="F:N-methyltransferase activity"/>
    <property type="evidence" value="ECO:0007669"/>
    <property type="project" value="InterPro"/>
</dbReference>
<dbReference type="AlphaFoldDB" id="A0A6I6AJN8"/>
<dbReference type="Proteomes" id="UP000427281">
    <property type="component" value="Chromosome"/>
</dbReference>
<gene>
    <name evidence="11" type="ORF">F1728_22855</name>
</gene>
<keyword evidence="3 11" id="KW-0808">Transferase</keyword>
<comment type="catalytic activity">
    <reaction evidence="7">
        <text>a 2'-deoxycytidine in DNA + S-adenosyl-L-methionine = an N(4)-methyl-2'-deoxycytidine in DNA + S-adenosyl-L-homocysteine + H(+)</text>
        <dbReference type="Rhea" id="RHEA:16857"/>
        <dbReference type="Rhea" id="RHEA-COMP:11369"/>
        <dbReference type="Rhea" id="RHEA-COMP:13674"/>
        <dbReference type="ChEBI" id="CHEBI:15378"/>
        <dbReference type="ChEBI" id="CHEBI:57856"/>
        <dbReference type="ChEBI" id="CHEBI:59789"/>
        <dbReference type="ChEBI" id="CHEBI:85452"/>
        <dbReference type="ChEBI" id="CHEBI:137933"/>
        <dbReference type="EC" id="2.1.1.113"/>
    </reaction>
</comment>
<evidence type="ECO:0000256" key="3">
    <source>
        <dbReference type="ARBA" id="ARBA00022679"/>
    </source>
</evidence>
<evidence type="ECO:0000256" key="2">
    <source>
        <dbReference type="ARBA" id="ARBA00022603"/>
    </source>
</evidence>
<sequence length="299" mass="33809">MSRYSAGGLARVSTSDPKPAKKKRTRTLPPPYNSLDGKRWIQNSISVWSDIRKSTEEGRLKHPAIFPEMLVERLIETFLPLDGDVILDPFAGSGSTVITAEKMGKTGVGVELSAEYAEIAARRLAELSELTDEPGDGETVSTRSRIHRGSALNLTDYVTPGSVDLCITSPPYWDVLNQRRSADHKEVRHYGNHEHDLGVVEDYEDFLQELSHVFQDVQTALRPGGYCCVIVMDLRKKSRFFPLHSDLAARLQEIGMIYDDLIIWNRQAEYNNLRPLGFPSVFRVNKVHEFILLMQKPKQ</sequence>
<dbReference type="GO" id="GO:0003677">
    <property type="term" value="F:DNA binding"/>
    <property type="evidence" value="ECO:0007669"/>
    <property type="project" value="UniProtKB-KW"/>
</dbReference>
<evidence type="ECO:0000256" key="7">
    <source>
        <dbReference type="ARBA" id="ARBA00049120"/>
    </source>
</evidence>
<evidence type="ECO:0000256" key="4">
    <source>
        <dbReference type="ARBA" id="ARBA00022691"/>
    </source>
</evidence>
<dbReference type="InterPro" id="IPR001091">
    <property type="entry name" value="RM_Methyltransferase"/>
</dbReference>
<protein>
    <recommendedName>
        <fullName evidence="8">Methyltransferase</fullName>
        <ecNumber evidence="8">2.1.1.-</ecNumber>
    </recommendedName>
</protein>
<keyword evidence="6" id="KW-0238">DNA-binding</keyword>
<keyword evidence="5" id="KW-0680">Restriction system</keyword>
<feature type="domain" description="DNA methylase N-4/N-6" evidence="10">
    <location>
        <begin position="163"/>
        <end position="298"/>
    </location>
</feature>
<dbReference type="GO" id="GO:0015667">
    <property type="term" value="F:site-specific DNA-methyltransferase (cytosine-N4-specific) activity"/>
    <property type="evidence" value="ECO:0007669"/>
    <property type="project" value="UniProtKB-EC"/>
</dbReference>
<evidence type="ECO:0000313" key="12">
    <source>
        <dbReference type="Proteomes" id="UP000427281"/>
    </source>
</evidence>
<comment type="similarity">
    <text evidence="1">Belongs to the N(4)/N(6)-methyltransferase family. N(4) subfamily.</text>
</comment>
<evidence type="ECO:0000256" key="9">
    <source>
        <dbReference type="SAM" id="MobiDB-lite"/>
    </source>
</evidence>
<keyword evidence="4" id="KW-0949">S-adenosyl-L-methionine</keyword>
<evidence type="ECO:0000256" key="5">
    <source>
        <dbReference type="ARBA" id="ARBA00022747"/>
    </source>
</evidence>
<dbReference type="PROSITE" id="PS00093">
    <property type="entry name" value="N4_MTASE"/>
    <property type="match status" value="1"/>
</dbReference>